<comment type="similarity">
    <text evidence="5">Belongs to the SAT4 family.</text>
</comment>
<dbReference type="RefSeq" id="XP_008088590.1">
    <property type="nucleotide sequence ID" value="XM_008090399.1"/>
</dbReference>
<dbReference type="InterPro" id="IPR052337">
    <property type="entry name" value="SAT4-like"/>
</dbReference>
<dbReference type="HOGENOM" id="CLU_028200_0_0_1"/>
<dbReference type="AlphaFoldDB" id="S3CD88"/>
<feature type="transmembrane region" description="Helical" evidence="7">
    <location>
        <begin position="51"/>
        <end position="72"/>
    </location>
</feature>
<feature type="transmembrane region" description="Helical" evidence="7">
    <location>
        <begin position="251"/>
        <end position="268"/>
    </location>
</feature>
<evidence type="ECO:0000256" key="6">
    <source>
        <dbReference type="SAM" id="MobiDB-lite"/>
    </source>
</evidence>
<evidence type="ECO:0000259" key="8">
    <source>
        <dbReference type="Pfam" id="PF20684"/>
    </source>
</evidence>
<evidence type="ECO:0000256" key="5">
    <source>
        <dbReference type="ARBA" id="ARBA00038359"/>
    </source>
</evidence>
<organism evidence="9 10">
    <name type="scientific">Glarea lozoyensis (strain ATCC 20868 / MF5171)</name>
    <dbReference type="NCBI Taxonomy" id="1116229"/>
    <lineage>
        <taxon>Eukaryota</taxon>
        <taxon>Fungi</taxon>
        <taxon>Dikarya</taxon>
        <taxon>Ascomycota</taxon>
        <taxon>Pezizomycotina</taxon>
        <taxon>Leotiomycetes</taxon>
        <taxon>Helotiales</taxon>
        <taxon>Helotiaceae</taxon>
        <taxon>Glarea</taxon>
    </lineage>
</organism>
<comment type="subcellular location">
    <subcellularLocation>
        <location evidence="1">Membrane</location>
        <topology evidence="1">Multi-pass membrane protein</topology>
    </subcellularLocation>
</comment>
<dbReference type="InterPro" id="IPR049326">
    <property type="entry name" value="Rhodopsin_dom_fungi"/>
</dbReference>
<feature type="transmembrane region" description="Helical" evidence="7">
    <location>
        <begin position="178"/>
        <end position="199"/>
    </location>
</feature>
<dbReference type="Pfam" id="PF20684">
    <property type="entry name" value="Fung_rhodopsin"/>
    <property type="match status" value="1"/>
</dbReference>
<feature type="compositionally biased region" description="Basic and acidic residues" evidence="6">
    <location>
        <begin position="366"/>
        <end position="380"/>
    </location>
</feature>
<dbReference type="Proteomes" id="UP000016922">
    <property type="component" value="Unassembled WGS sequence"/>
</dbReference>
<evidence type="ECO:0000256" key="1">
    <source>
        <dbReference type="ARBA" id="ARBA00004141"/>
    </source>
</evidence>
<protein>
    <submittedName>
        <fullName evidence="9">Integral membrane protein</fullName>
    </submittedName>
</protein>
<evidence type="ECO:0000313" key="10">
    <source>
        <dbReference type="Proteomes" id="UP000016922"/>
    </source>
</evidence>
<feature type="transmembrane region" description="Helical" evidence="7">
    <location>
        <begin position="100"/>
        <end position="119"/>
    </location>
</feature>
<name>S3CD88_GLAL2</name>
<dbReference type="OrthoDB" id="5401779at2759"/>
<keyword evidence="4 7" id="KW-0472">Membrane</keyword>
<dbReference type="PANTHER" id="PTHR33048">
    <property type="entry name" value="PTH11-LIKE INTEGRAL MEMBRANE PROTEIN (AFU_ORTHOLOGUE AFUA_5G11245)"/>
    <property type="match status" value="1"/>
</dbReference>
<feature type="transmembrane region" description="Helical" evidence="7">
    <location>
        <begin position="20"/>
        <end position="39"/>
    </location>
</feature>
<feature type="compositionally biased region" description="Polar residues" evidence="6">
    <location>
        <begin position="389"/>
        <end position="409"/>
    </location>
</feature>
<evidence type="ECO:0000256" key="7">
    <source>
        <dbReference type="SAM" id="Phobius"/>
    </source>
</evidence>
<evidence type="ECO:0000313" key="9">
    <source>
        <dbReference type="EMBL" id="EPE24502.1"/>
    </source>
</evidence>
<dbReference type="PANTHER" id="PTHR33048:SF47">
    <property type="entry name" value="INTEGRAL MEMBRANE PROTEIN-RELATED"/>
    <property type="match status" value="1"/>
</dbReference>
<gene>
    <name evidence="9" type="ORF">GLAREA_08354</name>
</gene>
<evidence type="ECO:0000256" key="3">
    <source>
        <dbReference type="ARBA" id="ARBA00022989"/>
    </source>
</evidence>
<accession>S3CD88</accession>
<feature type="transmembrane region" description="Helical" evidence="7">
    <location>
        <begin position="131"/>
        <end position="158"/>
    </location>
</feature>
<proteinExistence type="inferred from homology"/>
<evidence type="ECO:0000256" key="2">
    <source>
        <dbReference type="ARBA" id="ARBA00022692"/>
    </source>
</evidence>
<dbReference type="eggNOG" id="ENOG502SMK9">
    <property type="taxonomic scope" value="Eukaryota"/>
</dbReference>
<keyword evidence="2 7" id="KW-0812">Transmembrane</keyword>
<feature type="region of interest" description="Disordered" evidence="6">
    <location>
        <begin position="366"/>
        <end position="409"/>
    </location>
</feature>
<keyword evidence="10" id="KW-1185">Reference proteome</keyword>
<dbReference type="KEGG" id="glz:GLAREA_08354"/>
<dbReference type="GeneID" id="19467403"/>
<keyword evidence="3 7" id="KW-1133">Transmembrane helix</keyword>
<reference evidence="9 10" key="1">
    <citation type="journal article" date="2013" name="BMC Genomics">
        <title>Genomics-driven discovery of the pneumocandin biosynthetic gene cluster in the fungus Glarea lozoyensis.</title>
        <authorList>
            <person name="Chen L."/>
            <person name="Yue Q."/>
            <person name="Zhang X."/>
            <person name="Xiang M."/>
            <person name="Wang C."/>
            <person name="Li S."/>
            <person name="Che Y."/>
            <person name="Ortiz-Lopez F.J."/>
            <person name="Bills G.F."/>
            <person name="Liu X."/>
            <person name="An Z."/>
        </authorList>
    </citation>
    <scope>NUCLEOTIDE SEQUENCE [LARGE SCALE GENOMIC DNA]</scope>
    <source>
        <strain evidence="10">ATCC 20868 / MF5171</strain>
    </source>
</reference>
<dbReference type="EMBL" id="KE145373">
    <property type="protein sequence ID" value="EPE24502.1"/>
    <property type="molecule type" value="Genomic_DNA"/>
</dbReference>
<evidence type="ECO:0000256" key="4">
    <source>
        <dbReference type="ARBA" id="ARBA00023136"/>
    </source>
</evidence>
<feature type="transmembrane region" description="Helical" evidence="7">
    <location>
        <begin position="211"/>
        <end position="231"/>
    </location>
</feature>
<feature type="domain" description="Rhodopsin" evidence="8">
    <location>
        <begin position="38"/>
        <end position="272"/>
    </location>
</feature>
<dbReference type="GO" id="GO:0016020">
    <property type="term" value="C:membrane"/>
    <property type="evidence" value="ECO:0007669"/>
    <property type="project" value="UniProtKB-SubCell"/>
</dbReference>
<sequence>MSTTLSPEYLAADQSWRLLHVAVAFAAMEIMFVSLYVGSRLKSGIKQGPDFYLIIAALIVNLGLVVVCFTYAKLGGLGHHIEVVTPEEVVSFTKSKLALIYLYIAAVTLPKLAILSLYLRLFQDKGYRYAAFAISGILVICLVIAWVLSTVICIPFAYNWDTTIPGGRCLNKGLMYTMMSLPNIGTDFAIFILPLPIIWNLQMSRNQKIGLAITFATGSMGIITAIVRLVIFRKLGDDRDFYWSATDTVMWTVIEPGIYLIASCLPSLRSLFTPLFKKISCSTFRARFHSPLPRKSFLDSSIRGTNPSRVSHTLDTLPPTHESESVRCFSRLDGPWQSDGIDDSEPRTSVSCYRTRSLIHEADGGIETVDGKELPEDDKATNPFVIRVQKTTSLSSEPRMSNKTTTRNP</sequence>